<dbReference type="PROSITE" id="PS50088">
    <property type="entry name" value="ANK_REPEAT"/>
    <property type="match status" value="2"/>
</dbReference>
<dbReference type="Pfam" id="PF13637">
    <property type="entry name" value="Ank_4"/>
    <property type="match status" value="1"/>
</dbReference>
<keyword evidence="2 3" id="KW-0040">ANK repeat</keyword>
<evidence type="ECO:0000256" key="3">
    <source>
        <dbReference type="PROSITE-ProRule" id="PRU00023"/>
    </source>
</evidence>
<dbReference type="Gene3D" id="1.25.40.20">
    <property type="entry name" value="Ankyrin repeat-containing domain"/>
    <property type="match status" value="2"/>
</dbReference>
<reference evidence="4" key="1">
    <citation type="submission" date="2019-06" db="EMBL/GenBank/DDBJ databases">
        <title>Genomics analysis of Aphanomyces spp. identifies a new class of oomycete effector associated with host adaptation.</title>
        <authorList>
            <person name="Gaulin E."/>
        </authorList>
    </citation>
    <scope>NUCLEOTIDE SEQUENCE</scope>
    <source>
        <strain evidence="4">CBS 578.67</strain>
    </source>
</reference>
<proteinExistence type="predicted"/>
<evidence type="ECO:0000256" key="1">
    <source>
        <dbReference type="ARBA" id="ARBA00022737"/>
    </source>
</evidence>
<dbReference type="OrthoDB" id="73683at2759"/>
<dbReference type="PANTHER" id="PTHR24173">
    <property type="entry name" value="ANKYRIN REPEAT CONTAINING"/>
    <property type="match status" value="1"/>
</dbReference>
<evidence type="ECO:0000313" key="4">
    <source>
        <dbReference type="EMBL" id="KAF0688198.1"/>
    </source>
</evidence>
<comment type="caution">
    <text evidence="4">The sequence shown here is derived from an EMBL/GenBank/DDBJ whole genome shotgun (WGS) entry which is preliminary data.</text>
</comment>
<sequence length="216" mass="23296">MREYSVEDLLEAVKAGRVDQMQVILDEGHVDVNAGGKILNDNGYEDSRTALMHACELGRNDAVAFLLSRDNIQVDFKCGHFGISTLISASMNGHAEVVRMLLDHGGVDINVVERNGISALISASMNGHAEVVRMLLDHGGVDINVVEMWDNSALIRASENGHAEVVRMLLDHGGVDINVVDRNGISALISASMNGHAEVVRVLLDHGGVDINVVER</sequence>
<keyword evidence="1" id="KW-0677">Repeat</keyword>
<dbReference type="AlphaFoldDB" id="A0A6A4XWT8"/>
<dbReference type="PANTHER" id="PTHR24173:SF74">
    <property type="entry name" value="ANKYRIN REPEAT DOMAIN-CONTAINING PROTEIN 16"/>
    <property type="match status" value="1"/>
</dbReference>
<dbReference type="SUPFAM" id="SSF48403">
    <property type="entry name" value="Ankyrin repeat"/>
    <property type="match status" value="1"/>
</dbReference>
<name>A0A6A4XWT8_9STRA</name>
<gene>
    <name evidence="4" type="ORF">As57867_020103</name>
</gene>
<accession>A0A6A4XWT8</accession>
<evidence type="ECO:0000256" key="2">
    <source>
        <dbReference type="ARBA" id="ARBA00023043"/>
    </source>
</evidence>
<dbReference type="InterPro" id="IPR002110">
    <property type="entry name" value="Ankyrin_rpt"/>
</dbReference>
<dbReference type="SMART" id="SM00248">
    <property type="entry name" value="ANK"/>
    <property type="match status" value="6"/>
</dbReference>
<dbReference type="Pfam" id="PF12796">
    <property type="entry name" value="Ank_2"/>
    <property type="match status" value="1"/>
</dbReference>
<feature type="repeat" description="ANK" evidence="3">
    <location>
        <begin position="183"/>
        <end position="207"/>
    </location>
</feature>
<feature type="non-terminal residue" evidence="4">
    <location>
        <position position="216"/>
    </location>
</feature>
<dbReference type="InterPro" id="IPR036770">
    <property type="entry name" value="Ankyrin_rpt-contain_sf"/>
</dbReference>
<feature type="repeat" description="ANK" evidence="3">
    <location>
        <begin position="115"/>
        <end position="139"/>
    </location>
</feature>
<dbReference type="PROSITE" id="PS50297">
    <property type="entry name" value="ANK_REP_REGION"/>
    <property type="match status" value="2"/>
</dbReference>
<organism evidence="4">
    <name type="scientific">Aphanomyces stellatus</name>
    <dbReference type="NCBI Taxonomy" id="120398"/>
    <lineage>
        <taxon>Eukaryota</taxon>
        <taxon>Sar</taxon>
        <taxon>Stramenopiles</taxon>
        <taxon>Oomycota</taxon>
        <taxon>Saprolegniomycetes</taxon>
        <taxon>Saprolegniales</taxon>
        <taxon>Verrucalvaceae</taxon>
        <taxon>Aphanomyces</taxon>
    </lineage>
</organism>
<protein>
    <submittedName>
        <fullName evidence="4">Uncharacterized protein</fullName>
    </submittedName>
</protein>
<dbReference type="EMBL" id="VJMH01006745">
    <property type="protein sequence ID" value="KAF0688198.1"/>
    <property type="molecule type" value="Genomic_DNA"/>
</dbReference>